<comment type="cofactor">
    <cofactor evidence="1">
        <name>Zn(2+)</name>
        <dbReference type="ChEBI" id="CHEBI:29105"/>
    </cofactor>
</comment>
<dbReference type="GO" id="GO:0008198">
    <property type="term" value="F:ferrous iron binding"/>
    <property type="evidence" value="ECO:0007669"/>
    <property type="project" value="InterPro"/>
</dbReference>
<evidence type="ECO:0000256" key="1">
    <source>
        <dbReference type="ARBA" id="ARBA00001947"/>
    </source>
</evidence>
<evidence type="ECO:0000313" key="7">
    <source>
        <dbReference type="EMBL" id="MPM04171.1"/>
    </source>
</evidence>
<gene>
    <name evidence="7" type="primary">ygiD_14</name>
    <name evidence="7" type="ORF">SDC9_50443</name>
</gene>
<keyword evidence="5 7" id="KW-0560">Oxidoreductase</keyword>
<dbReference type="PANTHER" id="PTHR30096">
    <property type="entry name" value="4,5-DOPA DIOXYGENASE EXTRADIOL-LIKE PROTEIN"/>
    <property type="match status" value="1"/>
</dbReference>
<reference evidence="7" key="1">
    <citation type="submission" date="2019-08" db="EMBL/GenBank/DDBJ databases">
        <authorList>
            <person name="Kucharzyk K."/>
            <person name="Murdoch R.W."/>
            <person name="Higgins S."/>
            <person name="Loffler F."/>
        </authorList>
    </citation>
    <scope>NUCLEOTIDE SEQUENCE</scope>
</reference>
<dbReference type="EC" id="1.13.11.29" evidence="7"/>
<keyword evidence="3" id="KW-0479">Metal-binding</keyword>
<evidence type="ECO:0000259" key="6">
    <source>
        <dbReference type="Pfam" id="PF02900"/>
    </source>
</evidence>
<keyword evidence="4" id="KW-0862">Zinc</keyword>
<dbReference type="AlphaFoldDB" id="A0A644WKT3"/>
<dbReference type="PIRSF" id="PIRSF006157">
    <property type="entry name" value="Doxgns_DODA"/>
    <property type="match status" value="1"/>
</dbReference>
<keyword evidence="7" id="KW-0223">Dioxygenase</keyword>
<comment type="caution">
    <text evidence="7">The sequence shown here is derived from an EMBL/GenBank/DDBJ whole genome shotgun (WGS) entry which is preliminary data.</text>
</comment>
<proteinExistence type="inferred from homology"/>
<evidence type="ECO:0000256" key="4">
    <source>
        <dbReference type="ARBA" id="ARBA00022833"/>
    </source>
</evidence>
<dbReference type="InterPro" id="IPR014436">
    <property type="entry name" value="Extradiol_dOase_DODA"/>
</dbReference>
<comment type="similarity">
    <text evidence="2">Belongs to the DODA-type extradiol aromatic ring-opening dioxygenase family.</text>
</comment>
<organism evidence="7">
    <name type="scientific">bioreactor metagenome</name>
    <dbReference type="NCBI Taxonomy" id="1076179"/>
    <lineage>
        <taxon>unclassified sequences</taxon>
        <taxon>metagenomes</taxon>
        <taxon>ecological metagenomes</taxon>
    </lineage>
</organism>
<dbReference type="Gene3D" id="3.40.830.10">
    <property type="entry name" value="LigB-like"/>
    <property type="match status" value="1"/>
</dbReference>
<dbReference type="CDD" id="cd07363">
    <property type="entry name" value="45_DOPA_Dioxygenase"/>
    <property type="match status" value="1"/>
</dbReference>
<protein>
    <submittedName>
        <fullName evidence="7">4,5-DOPA dioxygenase extradiol</fullName>
        <ecNumber evidence="7">1.13.11.29</ecNumber>
    </submittedName>
</protein>
<dbReference type="EMBL" id="VSSQ01001015">
    <property type="protein sequence ID" value="MPM04171.1"/>
    <property type="molecule type" value="Genomic_DNA"/>
</dbReference>
<evidence type="ECO:0000256" key="3">
    <source>
        <dbReference type="ARBA" id="ARBA00022723"/>
    </source>
</evidence>
<dbReference type="GO" id="GO:0008270">
    <property type="term" value="F:zinc ion binding"/>
    <property type="evidence" value="ECO:0007669"/>
    <property type="project" value="InterPro"/>
</dbReference>
<sequence>MKAQILYISHGGGPMPILGDRYHLRMVDFLKGLSTKLKRPDAIVVLSAHWECPKPTLLCAQNPSLLYDYYGFPEEAYQLRYPSPMAVDLANHIASLFEDAVLDDTRGFDHGMFIPLSLLYPDADIPTTQLSLLSSLSSREHWNMGEALRPLLDENILFIGSGFSFHNMRLFFQDDDKQNHAFQEFLINTCTADLPISKREEALVAWQQAPYARYCHPREEHLLPLHVCCALAGEKAELVFDDEILKRRSVGFLWR</sequence>
<dbReference type="Pfam" id="PF02900">
    <property type="entry name" value="LigB"/>
    <property type="match status" value="1"/>
</dbReference>
<accession>A0A644WKT3</accession>
<feature type="domain" description="Extradiol ring-cleavage dioxygenase class III enzyme subunit B" evidence="6">
    <location>
        <begin position="37"/>
        <end position="238"/>
    </location>
</feature>
<dbReference type="GO" id="GO:0050297">
    <property type="term" value="F:stizolobate synthase activity"/>
    <property type="evidence" value="ECO:0007669"/>
    <property type="project" value="UniProtKB-EC"/>
</dbReference>
<evidence type="ECO:0000256" key="2">
    <source>
        <dbReference type="ARBA" id="ARBA00007581"/>
    </source>
</evidence>
<dbReference type="SUPFAM" id="SSF53213">
    <property type="entry name" value="LigB-like"/>
    <property type="match status" value="1"/>
</dbReference>
<dbReference type="InterPro" id="IPR004183">
    <property type="entry name" value="Xdiol_dOase_suB"/>
</dbReference>
<name>A0A644WKT3_9ZZZZ</name>
<dbReference type="PANTHER" id="PTHR30096:SF0">
    <property type="entry name" value="4,5-DOPA DIOXYGENASE EXTRADIOL-LIKE PROTEIN"/>
    <property type="match status" value="1"/>
</dbReference>
<evidence type="ECO:0000256" key="5">
    <source>
        <dbReference type="ARBA" id="ARBA00023002"/>
    </source>
</evidence>